<protein>
    <submittedName>
        <fullName evidence="1">Uncharacterized protein</fullName>
    </submittedName>
</protein>
<dbReference type="EMBL" id="HACA01033866">
    <property type="protein sequence ID" value="CDW51228.1"/>
    <property type="molecule type" value="Transcribed_RNA"/>
</dbReference>
<sequence>MGHRLGLTSKLKPLGVGAAKASLNRANELVGSDPKPSDLGMIRLKVQ</sequence>
<organism evidence="1">
    <name type="scientific">Lepeophtheirus salmonis</name>
    <name type="common">Salmon louse</name>
    <name type="synonym">Caligus salmonis</name>
    <dbReference type="NCBI Taxonomy" id="72036"/>
    <lineage>
        <taxon>Eukaryota</taxon>
        <taxon>Metazoa</taxon>
        <taxon>Ecdysozoa</taxon>
        <taxon>Arthropoda</taxon>
        <taxon>Crustacea</taxon>
        <taxon>Multicrustacea</taxon>
        <taxon>Hexanauplia</taxon>
        <taxon>Copepoda</taxon>
        <taxon>Siphonostomatoida</taxon>
        <taxon>Caligidae</taxon>
        <taxon>Lepeophtheirus</taxon>
    </lineage>
</organism>
<dbReference type="AlphaFoldDB" id="A0A0K2VL77"/>
<evidence type="ECO:0000313" key="1">
    <source>
        <dbReference type="EMBL" id="CDW51228.1"/>
    </source>
</evidence>
<proteinExistence type="predicted"/>
<accession>A0A0K2VL77</accession>
<reference evidence="1" key="1">
    <citation type="submission" date="2014-05" db="EMBL/GenBank/DDBJ databases">
        <authorList>
            <person name="Chronopoulou M."/>
        </authorList>
    </citation>
    <scope>NUCLEOTIDE SEQUENCE</scope>
    <source>
        <tissue evidence="1">Whole organism</tissue>
    </source>
</reference>
<name>A0A0K2VL77_LEPSM</name>